<gene>
    <name evidence="3" type="ORF">A3K49_02675</name>
</gene>
<dbReference type="Proteomes" id="UP000178602">
    <property type="component" value="Unassembled WGS sequence"/>
</dbReference>
<feature type="coiled-coil region" evidence="1">
    <location>
        <begin position="76"/>
        <end position="110"/>
    </location>
</feature>
<protein>
    <submittedName>
        <fullName evidence="3">Uncharacterized protein</fullName>
    </submittedName>
</protein>
<proteinExistence type="predicted"/>
<reference evidence="3 4" key="1">
    <citation type="journal article" date="2016" name="Nat. Commun.">
        <title>Thousands of microbial genomes shed light on interconnected biogeochemical processes in an aquifer system.</title>
        <authorList>
            <person name="Anantharaman K."/>
            <person name="Brown C.T."/>
            <person name="Hug L.A."/>
            <person name="Sharon I."/>
            <person name="Castelle C.J."/>
            <person name="Probst A.J."/>
            <person name="Thomas B.C."/>
            <person name="Singh A."/>
            <person name="Wilkins M.J."/>
            <person name="Karaoz U."/>
            <person name="Brodie E.L."/>
            <person name="Williams K.H."/>
            <person name="Hubbard S.S."/>
            <person name="Banfield J.F."/>
        </authorList>
    </citation>
    <scope>NUCLEOTIDE SEQUENCE [LARGE SCALE GENOMIC DNA]</scope>
</reference>
<sequence length="166" mass="18804">MAMAFSEVLSAGPSFSLWNPALLAASIATIAAATFSAIKGLHLYRRGKLTGGMIECSPALEEIETNEEIEKLIFLVNELKRDKERLIWRNQEMQCQLQAAEEIKRSEEGLRHSHTACALELEKHKQENALLRQKASIKLVSASSKRFKVIQKKEDRKPKRVSMKKK</sequence>
<keyword evidence="1" id="KW-0175">Coiled coil</keyword>
<accession>A0A1F4T597</accession>
<dbReference type="EMBL" id="MEUG01000001">
    <property type="protein sequence ID" value="OGC27894.1"/>
    <property type="molecule type" value="Genomic_DNA"/>
</dbReference>
<dbReference type="AlphaFoldDB" id="A0A1F4T597"/>
<name>A0A1F4T597_UNCSA</name>
<keyword evidence="2" id="KW-0812">Transmembrane</keyword>
<keyword evidence="2" id="KW-1133">Transmembrane helix</keyword>
<evidence type="ECO:0000256" key="1">
    <source>
        <dbReference type="SAM" id="Coils"/>
    </source>
</evidence>
<evidence type="ECO:0000313" key="3">
    <source>
        <dbReference type="EMBL" id="OGC27894.1"/>
    </source>
</evidence>
<evidence type="ECO:0000256" key="2">
    <source>
        <dbReference type="SAM" id="Phobius"/>
    </source>
</evidence>
<evidence type="ECO:0000313" key="4">
    <source>
        <dbReference type="Proteomes" id="UP000178602"/>
    </source>
</evidence>
<organism evidence="3 4">
    <name type="scientific">candidate division WOR-1 bacterium RIFOXYC12_FULL_54_18</name>
    <dbReference type="NCBI Taxonomy" id="1802584"/>
    <lineage>
        <taxon>Bacteria</taxon>
        <taxon>Bacillati</taxon>
        <taxon>Saganbacteria</taxon>
    </lineage>
</organism>
<feature type="transmembrane region" description="Helical" evidence="2">
    <location>
        <begin position="20"/>
        <end position="38"/>
    </location>
</feature>
<keyword evidence="2" id="KW-0472">Membrane</keyword>
<comment type="caution">
    <text evidence="3">The sequence shown here is derived from an EMBL/GenBank/DDBJ whole genome shotgun (WGS) entry which is preliminary data.</text>
</comment>